<dbReference type="PATRIC" id="fig|1415166.3.peg.4873"/>
<keyword evidence="2" id="KW-1185">Reference proteome</keyword>
<dbReference type="EMBL" id="CP006850">
    <property type="protein sequence ID" value="AHH19519.1"/>
    <property type="molecule type" value="Genomic_DNA"/>
</dbReference>
<gene>
    <name evidence="1" type="ORF">NONO_c47350</name>
</gene>
<protein>
    <submittedName>
        <fullName evidence="1">Uncharacterized protein</fullName>
    </submittedName>
</protein>
<dbReference type="eggNOG" id="ENOG5032CCA">
    <property type="taxonomic scope" value="Bacteria"/>
</dbReference>
<name>W5TK31_9NOCA</name>
<organism evidence="1 2">
    <name type="scientific">Nocardia nova SH22a</name>
    <dbReference type="NCBI Taxonomy" id="1415166"/>
    <lineage>
        <taxon>Bacteria</taxon>
        <taxon>Bacillati</taxon>
        <taxon>Actinomycetota</taxon>
        <taxon>Actinomycetes</taxon>
        <taxon>Mycobacteriales</taxon>
        <taxon>Nocardiaceae</taxon>
        <taxon>Nocardia</taxon>
    </lineage>
</organism>
<dbReference type="Proteomes" id="UP000019150">
    <property type="component" value="Chromosome"/>
</dbReference>
<evidence type="ECO:0000313" key="1">
    <source>
        <dbReference type="EMBL" id="AHH19519.1"/>
    </source>
</evidence>
<dbReference type="KEGG" id="nno:NONO_c47350"/>
<accession>W5TK31</accession>
<evidence type="ECO:0000313" key="2">
    <source>
        <dbReference type="Proteomes" id="UP000019150"/>
    </source>
</evidence>
<sequence>MGFVFNRETVTWLNWVEPQRVQRQVDRFVGETLRLVDLPAGPVKWWNPPLRGRLERAVRHVFPDMEAFTARENREIADQFICFMGDMFIRRADMTWVNVVSTGLPLYSDIGPCVRCRDTRHVVSMVDVARSVMLATEPGRFGEVWSMLGRCVRPGAIDGVNSGLDRLTTESDRATFELLIDSLDLDVPGEHQEASRQCAEYARAMDSLPPDVADILRRSFPSAGEW</sequence>
<proteinExistence type="predicted"/>
<reference evidence="1 2" key="1">
    <citation type="journal article" date="2014" name="Appl. Environ. Microbiol.">
        <title>Insights into the Microbial Degradation of Rubber and Gutta-Percha by Analysis of the Complete Genome of Nocardia nova SH22a.</title>
        <authorList>
            <person name="Luo Q."/>
            <person name="Hiessl S."/>
            <person name="Poehlein A."/>
            <person name="Daniel R."/>
            <person name="Steinbuchel A."/>
        </authorList>
    </citation>
    <scope>NUCLEOTIDE SEQUENCE [LARGE SCALE GENOMIC DNA]</scope>
    <source>
        <strain evidence="1">SH22a</strain>
    </source>
</reference>
<dbReference type="AlphaFoldDB" id="W5TK31"/>
<dbReference type="HOGENOM" id="CLU_1223704_0_0_11"/>